<accession>A0A0A2VXW8</accession>
<dbReference type="OrthoDB" id="5221152at2759"/>
<proteinExistence type="predicted"/>
<dbReference type="HOGENOM" id="CLU_190133_0_0_1"/>
<dbReference type="Proteomes" id="UP000030106">
    <property type="component" value="Unassembled WGS sequence"/>
</dbReference>
<feature type="region of interest" description="Disordered" evidence="1">
    <location>
        <begin position="1"/>
        <end position="29"/>
    </location>
</feature>
<evidence type="ECO:0000256" key="1">
    <source>
        <dbReference type="SAM" id="MobiDB-lite"/>
    </source>
</evidence>
<comment type="caution">
    <text evidence="2">The sequence shown here is derived from an EMBL/GenBank/DDBJ whole genome shotgun (WGS) entry which is preliminary data.</text>
</comment>
<protein>
    <submittedName>
        <fullName evidence="2">Uncharacterized protein</fullName>
    </submittedName>
</protein>
<feature type="region of interest" description="Disordered" evidence="1">
    <location>
        <begin position="55"/>
        <end position="81"/>
    </location>
</feature>
<feature type="compositionally biased region" description="Low complexity" evidence="1">
    <location>
        <begin position="1"/>
        <end position="23"/>
    </location>
</feature>
<gene>
    <name evidence="2" type="ORF">BBAD15_g1497</name>
</gene>
<reference evidence="2 3" key="1">
    <citation type="submission" date="2012-10" db="EMBL/GenBank/DDBJ databases">
        <title>Genome sequencing and analysis of entomopathogenic fungi Beauveria bassiana D1-5.</title>
        <authorList>
            <person name="Li Q."/>
            <person name="Wang L."/>
            <person name="Zhang Z."/>
            <person name="Wang Q."/>
            <person name="Ren J."/>
            <person name="Wang M."/>
            <person name="Xu W."/>
            <person name="Wang J."/>
            <person name="Lu Y."/>
            <person name="Du Q."/>
            <person name="Sun Z."/>
        </authorList>
    </citation>
    <scope>NUCLEOTIDE SEQUENCE [LARGE SCALE GENOMIC DNA]</scope>
    <source>
        <strain evidence="2 3">D1-5</strain>
    </source>
</reference>
<sequence length="81" mass="8400">MPEASSRPTSAATTAAAPAAGAPVNNFGENRGIKFHIKAGTSKWACTLQDRSHYERTKTARTGSTDSVTSSSSSVSETSSH</sequence>
<feature type="compositionally biased region" description="Low complexity" evidence="1">
    <location>
        <begin position="64"/>
        <end position="81"/>
    </location>
</feature>
<dbReference type="AlphaFoldDB" id="A0A0A2VXW8"/>
<evidence type="ECO:0000313" key="2">
    <source>
        <dbReference type="EMBL" id="KGQ12736.1"/>
    </source>
</evidence>
<name>A0A0A2VXW8_BEABA</name>
<dbReference type="EMBL" id="ANFO01000092">
    <property type="protein sequence ID" value="KGQ12736.1"/>
    <property type="molecule type" value="Genomic_DNA"/>
</dbReference>
<dbReference type="eggNOG" id="ENOG502RAI6">
    <property type="taxonomic scope" value="Eukaryota"/>
</dbReference>
<evidence type="ECO:0000313" key="3">
    <source>
        <dbReference type="Proteomes" id="UP000030106"/>
    </source>
</evidence>
<organism evidence="2 3">
    <name type="scientific">Beauveria bassiana D1-5</name>
    <dbReference type="NCBI Taxonomy" id="1245745"/>
    <lineage>
        <taxon>Eukaryota</taxon>
        <taxon>Fungi</taxon>
        <taxon>Dikarya</taxon>
        <taxon>Ascomycota</taxon>
        <taxon>Pezizomycotina</taxon>
        <taxon>Sordariomycetes</taxon>
        <taxon>Hypocreomycetidae</taxon>
        <taxon>Hypocreales</taxon>
        <taxon>Cordycipitaceae</taxon>
        <taxon>Beauveria</taxon>
    </lineage>
</organism>